<protein>
    <submittedName>
        <fullName evidence="1">Uncharacterized protein</fullName>
    </submittedName>
</protein>
<proteinExistence type="predicted"/>
<comment type="caution">
    <text evidence="1">The sequence shown here is derived from an EMBL/GenBank/DDBJ whole genome shotgun (WGS) entry which is preliminary data.</text>
</comment>
<sequence>MGILKLKALEETRSFYNVELGREDLTERKRDKYSRALKLIEGFIKIEKEAGGKIKDNKFIA</sequence>
<organism evidence="1">
    <name type="scientific">marine sediment metagenome</name>
    <dbReference type="NCBI Taxonomy" id="412755"/>
    <lineage>
        <taxon>unclassified sequences</taxon>
        <taxon>metagenomes</taxon>
        <taxon>ecological metagenomes</taxon>
    </lineage>
</organism>
<gene>
    <name evidence="1" type="ORF">S12H4_55896</name>
</gene>
<dbReference type="EMBL" id="BARW01035910">
    <property type="protein sequence ID" value="GAJ23645.1"/>
    <property type="molecule type" value="Genomic_DNA"/>
</dbReference>
<reference evidence="1" key="1">
    <citation type="journal article" date="2014" name="Front. Microbiol.">
        <title>High frequency of phylogenetically diverse reductive dehalogenase-homologous genes in deep subseafloor sedimentary metagenomes.</title>
        <authorList>
            <person name="Kawai M."/>
            <person name="Futagami T."/>
            <person name="Toyoda A."/>
            <person name="Takaki Y."/>
            <person name="Nishi S."/>
            <person name="Hori S."/>
            <person name="Arai W."/>
            <person name="Tsubouchi T."/>
            <person name="Morono Y."/>
            <person name="Uchiyama I."/>
            <person name="Ito T."/>
            <person name="Fujiyama A."/>
            <person name="Inagaki F."/>
            <person name="Takami H."/>
        </authorList>
    </citation>
    <scope>NUCLEOTIDE SEQUENCE</scope>
    <source>
        <strain evidence="1">Expedition CK06-06</strain>
    </source>
</reference>
<dbReference type="AlphaFoldDB" id="X1W2G1"/>
<accession>X1W2G1</accession>
<name>X1W2G1_9ZZZZ</name>
<evidence type="ECO:0000313" key="1">
    <source>
        <dbReference type="EMBL" id="GAJ23645.1"/>
    </source>
</evidence>